<name>A0A1I6GSB0_HALSD</name>
<dbReference type="RefSeq" id="WP_092921586.1">
    <property type="nucleotide sequence ID" value="NZ_FOYN01000003.1"/>
</dbReference>
<evidence type="ECO:0000313" key="13">
    <source>
        <dbReference type="EMBL" id="SFR45068.1"/>
    </source>
</evidence>
<gene>
    <name evidence="13" type="ORF">SAMN04487937_2017</name>
</gene>
<dbReference type="InterPro" id="IPR002429">
    <property type="entry name" value="CcO_II-like_C"/>
</dbReference>
<evidence type="ECO:0000256" key="2">
    <source>
        <dbReference type="ARBA" id="ARBA00007866"/>
    </source>
</evidence>
<evidence type="ECO:0000256" key="11">
    <source>
        <dbReference type="SAM" id="Phobius"/>
    </source>
</evidence>
<keyword evidence="3" id="KW-0813">Transport</keyword>
<reference evidence="14" key="1">
    <citation type="submission" date="2016-10" db="EMBL/GenBank/DDBJ databases">
        <authorList>
            <person name="Varghese N."/>
            <person name="Submissions S."/>
        </authorList>
    </citation>
    <scope>NUCLEOTIDE SEQUENCE [LARGE SCALE GENOMIC DNA]</scope>
    <source>
        <strain evidence="14">RD 26</strain>
    </source>
</reference>
<dbReference type="InterPro" id="IPR045187">
    <property type="entry name" value="CcO_II"/>
</dbReference>
<evidence type="ECO:0000256" key="9">
    <source>
        <dbReference type="ARBA" id="ARBA00023008"/>
    </source>
</evidence>
<accession>A0A1I6GSB0</accession>
<feature type="transmembrane region" description="Helical" evidence="11">
    <location>
        <begin position="23"/>
        <end position="47"/>
    </location>
</feature>
<dbReference type="AlphaFoldDB" id="A0A1I6GSB0"/>
<dbReference type="GO" id="GO:0005507">
    <property type="term" value="F:copper ion binding"/>
    <property type="evidence" value="ECO:0007669"/>
    <property type="project" value="InterPro"/>
</dbReference>
<comment type="subcellular location">
    <subcellularLocation>
        <location evidence="1">Membrane</location>
        <topology evidence="1">Multi-pass membrane protein</topology>
    </subcellularLocation>
</comment>
<evidence type="ECO:0000256" key="5">
    <source>
        <dbReference type="ARBA" id="ARBA00022692"/>
    </source>
</evidence>
<keyword evidence="9" id="KW-0186">Copper</keyword>
<keyword evidence="4" id="KW-0679">Respiratory chain</keyword>
<dbReference type="STRING" id="35743.SAMN04487937_2017"/>
<dbReference type="GO" id="GO:0016491">
    <property type="term" value="F:oxidoreductase activity"/>
    <property type="evidence" value="ECO:0007669"/>
    <property type="project" value="InterPro"/>
</dbReference>
<dbReference type="SUPFAM" id="SSF49503">
    <property type="entry name" value="Cupredoxins"/>
    <property type="match status" value="1"/>
</dbReference>
<organism evidence="13 14">
    <name type="scientific">Halorubrum sodomense</name>
    <dbReference type="NCBI Taxonomy" id="35743"/>
    <lineage>
        <taxon>Archaea</taxon>
        <taxon>Methanobacteriati</taxon>
        <taxon>Methanobacteriota</taxon>
        <taxon>Stenosarchaea group</taxon>
        <taxon>Halobacteria</taxon>
        <taxon>Halobacteriales</taxon>
        <taxon>Haloferacaceae</taxon>
        <taxon>Halorubrum</taxon>
    </lineage>
</organism>
<comment type="similarity">
    <text evidence="2">Belongs to the cytochrome c oxidase subunit 2 family.</text>
</comment>
<dbReference type="GO" id="GO:0016020">
    <property type="term" value="C:membrane"/>
    <property type="evidence" value="ECO:0007669"/>
    <property type="project" value="UniProtKB-SubCell"/>
</dbReference>
<evidence type="ECO:0000256" key="7">
    <source>
        <dbReference type="ARBA" id="ARBA00022982"/>
    </source>
</evidence>
<dbReference type="Proteomes" id="UP000198932">
    <property type="component" value="Unassembled WGS sequence"/>
</dbReference>
<protein>
    <submittedName>
        <fullName evidence="13">Cytochrome c oxidase subunit 2</fullName>
    </submittedName>
</protein>
<evidence type="ECO:0000256" key="6">
    <source>
        <dbReference type="ARBA" id="ARBA00022723"/>
    </source>
</evidence>
<dbReference type="Gene3D" id="2.60.40.420">
    <property type="entry name" value="Cupredoxins - blue copper proteins"/>
    <property type="match status" value="1"/>
</dbReference>
<dbReference type="GO" id="GO:0042773">
    <property type="term" value="P:ATP synthesis coupled electron transport"/>
    <property type="evidence" value="ECO:0007669"/>
    <property type="project" value="TreeGrafter"/>
</dbReference>
<evidence type="ECO:0000256" key="3">
    <source>
        <dbReference type="ARBA" id="ARBA00022448"/>
    </source>
</evidence>
<dbReference type="InterPro" id="IPR014222">
    <property type="entry name" value="Cyt_c_oxidase_su2"/>
</dbReference>
<evidence type="ECO:0000313" key="14">
    <source>
        <dbReference type="Proteomes" id="UP000198932"/>
    </source>
</evidence>
<feature type="domain" description="Cytochrome oxidase subunit II copper A binding" evidence="12">
    <location>
        <begin position="114"/>
        <end position="233"/>
    </location>
</feature>
<keyword evidence="6" id="KW-0479">Metal-binding</keyword>
<keyword evidence="10 11" id="KW-0472">Membrane</keyword>
<dbReference type="NCBIfam" id="TIGR02866">
    <property type="entry name" value="CoxB"/>
    <property type="match status" value="1"/>
</dbReference>
<dbReference type="PANTHER" id="PTHR22888:SF9">
    <property type="entry name" value="CYTOCHROME C OXIDASE SUBUNIT 2"/>
    <property type="match status" value="1"/>
</dbReference>
<evidence type="ECO:0000256" key="1">
    <source>
        <dbReference type="ARBA" id="ARBA00004141"/>
    </source>
</evidence>
<sequence length="256" mass="28034">MIDPVILQQGSDWRAQAEVFEEIFFVFLALGTLVGTIVVAYTLWNVYKYRDDGDRSDEEFDAPVVGELPTGQGGPKAKKLFLSFGLSAIVVISLVVYAYGLLLYVEQGPDTGDEGNIEITVEGYQYGWAYEYPNGHTERGELIVPADHRINLNITSRDVWHNFGSSRLRIKSDAIPGEYSQTWFSVSSETVREQGGNATYLVQCFELCGPGHSAMKGQITVLPQDEWEEWYANTGNGSASASIRGSGVAAPSGVSA</sequence>
<dbReference type="PROSITE" id="PS50857">
    <property type="entry name" value="COX2_CUA"/>
    <property type="match status" value="1"/>
</dbReference>
<evidence type="ECO:0000256" key="10">
    <source>
        <dbReference type="ARBA" id="ARBA00023136"/>
    </source>
</evidence>
<dbReference type="GO" id="GO:0004129">
    <property type="term" value="F:cytochrome-c oxidase activity"/>
    <property type="evidence" value="ECO:0007669"/>
    <property type="project" value="InterPro"/>
</dbReference>
<proteinExistence type="inferred from homology"/>
<dbReference type="Pfam" id="PF00116">
    <property type="entry name" value="COX2"/>
    <property type="match status" value="1"/>
</dbReference>
<dbReference type="PANTHER" id="PTHR22888">
    <property type="entry name" value="CYTOCHROME C OXIDASE, SUBUNIT II"/>
    <property type="match status" value="1"/>
</dbReference>
<keyword evidence="8 11" id="KW-1133">Transmembrane helix</keyword>
<keyword evidence="5 11" id="KW-0812">Transmembrane</keyword>
<feature type="transmembrane region" description="Helical" evidence="11">
    <location>
        <begin position="80"/>
        <end position="105"/>
    </location>
</feature>
<keyword evidence="7" id="KW-0249">Electron transport</keyword>
<evidence type="ECO:0000256" key="4">
    <source>
        <dbReference type="ARBA" id="ARBA00022660"/>
    </source>
</evidence>
<dbReference type="OrthoDB" id="3372at2157"/>
<dbReference type="EMBL" id="FOYN01000003">
    <property type="protein sequence ID" value="SFR45068.1"/>
    <property type="molecule type" value="Genomic_DNA"/>
</dbReference>
<keyword evidence="14" id="KW-1185">Reference proteome</keyword>
<dbReference type="InterPro" id="IPR008972">
    <property type="entry name" value="Cupredoxin"/>
</dbReference>
<evidence type="ECO:0000259" key="12">
    <source>
        <dbReference type="PROSITE" id="PS50857"/>
    </source>
</evidence>
<evidence type="ECO:0000256" key="8">
    <source>
        <dbReference type="ARBA" id="ARBA00022989"/>
    </source>
</evidence>